<sequence length="78" mass="9059">MSDFAFFRFASLNLLTEEEIAHKNEIVDITEHVLDAEGIECDSRISKISEEQLAQILEKVRKIRKKKVNPENENEITN</sequence>
<protein>
    <submittedName>
        <fullName evidence="1">Uncharacterized protein</fullName>
    </submittedName>
</protein>
<dbReference type="AlphaFoldDB" id="A0A654LYI3"/>
<dbReference type="KEGG" id="taa:NMY3_02104"/>
<keyword evidence="2" id="KW-1185">Reference proteome</keyword>
<proteinExistence type="predicted"/>
<evidence type="ECO:0000313" key="1">
    <source>
        <dbReference type="EMBL" id="ALI36305.1"/>
    </source>
</evidence>
<reference evidence="2" key="1">
    <citation type="submission" date="2015-10" db="EMBL/GenBank/DDBJ databases">
        <title>Niche specialization of a soil ammonia-oxidizing archaeon, Candidatus Nitrosocosmicus oleophilus.</title>
        <authorList>
            <person name="Jung M.-Y."/>
            <person name="Rhee S.-K."/>
        </authorList>
    </citation>
    <scope>NUCLEOTIDE SEQUENCE [LARGE SCALE GENOMIC DNA]</scope>
    <source>
        <strain evidence="2">MY3</strain>
    </source>
</reference>
<dbReference type="GeneID" id="60422073"/>
<dbReference type="EMBL" id="CP012850">
    <property type="protein sequence ID" value="ALI36305.1"/>
    <property type="molecule type" value="Genomic_DNA"/>
</dbReference>
<evidence type="ECO:0000313" key="2">
    <source>
        <dbReference type="Proteomes" id="UP000058925"/>
    </source>
</evidence>
<name>A0A654LYI3_9ARCH</name>
<gene>
    <name evidence="1" type="ORF">NMY3_02104</name>
</gene>
<accession>A0A654LYI3</accession>
<dbReference type="OrthoDB" id="12151at2157"/>
<organism evidence="1 2">
    <name type="scientific">Candidatus Nitrosocosmicus oleophilus</name>
    <dbReference type="NCBI Taxonomy" id="1353260"/>
    <lineage>
        <taxon>Archaea</taxon>
        <taxon>Nitrososphaerota</taxon>
        <taxon>Nitrososphaeria</taxon>
        <taxon>Nitrososphaerales</taxon>
        <taxon>Nitrososphaeraceae</taxon>
        <taxon>Candidatus Nitrosocosmicus</taxon>
    </lineage>
</organism>
<dbReference type="Proteomes" id="UP000058925">
    <property type="component" value="Chromosome"/>
</dbReference>
<dbReference type="RefSeq" id="WP_196815601.1">
    <property type="nucleotide sequence ID" value="NZ_CP012850.1"/>
</dbReference>